<dbReference type="InterPro" id="IPR013126">
    <property type="entry name" value="Hsp_70_fam"/>
</dbReference>
<dbReference type="Gene3D" id="2.60.34.10">
    <property type="entry name" value="Substrate Binding Domain Of DNAk, Chain A, domain 1"/>
    <property type="match status" value="2"/>
</dbReference>
<dbReference type="Gene3D" id="3.90.640.10">
    <property type="entry name" value="Actin, Chain A, domain 4"/>
    <property type="match status" value="1"/>
</dbReference>
<sequence>MDKRFKSAKKVLIYDLGGGTFDVAVIDVESGINVLAIGGHKHLGGEDFDRRLMGYCVKEFSAKTKIKILTGNGKNGMQGLDERTVHRLRRLQARKEDIDDVILIGGSTRIPRVRHLLKEYFGGKKALNIAINPDEAVAYGAARQAAILNGADAKGQLDLTIQDKTPLSLGTQIVTKEMSIIVPRHTKIPCKHQSVYHTSYWKFTLSGLPPRTGRSESVDIGMDIDSMGILHVTAVSKSISGVRGELTISEESQRIPRAQLPKLREESLKMLMEA</sequence>
<dbReference type="Pfam" id="PF00012">
    <property type="entry name" value="HSP70"/>
    <property type="match status" value="2"/>
</dbReference>
<evidence type="ECO:0000313" key="4">
    <source>
        <dbReference type="EMBL" id="ODM93153.1"/>
    </source>
</evidence>
<keyword evidence="3" id="KW-0067">ATP-binding</keyword>
<keyword evidence="4" id="KW-0346">Stress response</keyword>
<keyword evidence="2" id="KW-0547">Nucleotide-binding</keyword>
<dbReference type="SUPFAM" id="SSF100920">
    <property type="entry name" value="Heat shock protein 70kD (HSP70), peptide-binding domain"/>
    <property type="match status" value="1"/>
</dbReference>
<dbReference type="InterPro" id="IPR043129">
    <property type="entry name" value="ATPase_NBD"/>
</dbReference>
<name>A0A1D2MJK3_ORCCI</name>
<dbReference type="SUPFAM" id="SSF53067">
    <property type="entry name" value="Actin-like ATPase domain"/>
    <property type="match status" value="1"/>
</dbReference>
<comment type="caution">
    <text evidence="4">The sequence shown here is derived from an EMBL/GenBank/DDBJ whole genome shotgun (WGS) entry which is preliminary data.</text>
</comment>
<gene>
    <name evidence="4" type="ORF">Ocin01_13528</name>
</gene>
<organism evidence="4 5">
    <name type="scientific">Orchesella cincta</name>
    <name type="common">Springtail</name>
    <name type="synonym">Podura cincta</name>
    <dbReference type="NCBI Taxonomy" id="48709"/>
    <lineage>
        <taxon>Eukaryota</taxon>
        <taxon>Metazoa</taxon>
        <taxon>Ecdysozoa</taxon>
        <taxon>Arthropoda</taxon>
        <taxon>Hexapoda</taxon>
        <taxon>Collembola</taxon>
        <taxon>Entomobryomorpha</taxon>
        <taxon>Entomobryoidea</taxon>
        <taxon>Orchesellidae</taxon>
        <taxon>Orchesellinae</taxon>
        <taxon>Orchesella</taxon>
    </lineage>
</organism>
<dbReference type="GO" id="GO:0140662">
    <property type="term" value="F:ATP-dependent protein folding chaperone"/>
    <property type="evidence" value="ECO:0007669"/>
    <property type="project" value="InterPro"/>
</dbReference>
<dbReference type="InterPro" id="IPR029047">
    <property type="entry name" value="HSP70_peptide-bd_sf"/>
</dbReference>
<dbReference type="OrthoDB" id="5788289at2759"/>
<dbReference type="EMBL" id="LJIJ01001059">
    <property type="protein sequence ID" value="ODM93153.1"/>
    <property type="molecule type" value="Genomic_DNA"/>
</dbReference>
<evidence type="ECO:0000256" key="2">
    <source>
        <dbReference type="ARBA" id="ARBA00022741"/>
    </source>
</evidence>
<dbReference type="AlphaFoldDB" id="A0A1D2MJK3"/>
<proteinExistence type="inferred from homology"/>
<evidence type="ECO:0000313" key="5">
    <source>
        <dbReference type="Proteomes" id="UP000094527"/>
    </source>
</evidence>
<reference evidence="4 5" key="1">
    <citation type="journal article" date="2016" name="Genome Biol. Evol.">
        <title>Gene Family Evolution Reflects Adaptation to Soil Environmental Stressors in the Genome of the Collembolan Orchesella cincta.</title>
        <authorList>
            <person name="Faddeeva-Vakhrusheva A."/>
            <person name="Derks M.F."/>
            <person name="Anvar S.Y."/>
            <person name="Agamennone V."/>
            <person name="Suring W."/>
            <person name="Smit S."/>
            <person name="van Straalen N.M."/>
            <person name="Roelofs D."/>
        </authorList>
    </citation>
    <scope>NUCLEOTIDE SEQUENCE [LARGE SCALE GENOMIC DNA]</scope>
    <source>
        <tissue evidence="4">Mixed pool</tissue>
    </source>
</reference>
<keyword evidence="5" id="KW-1185">Reference proteome</keyword>
<comment type="similarity">
    <text evidence="1">Belongs to the heat shock protein 70 family.</text>
</comment>
<accession>A0A1D2MJK3</accession>
<evidence type="ECO:0000256" key="1">
    <source>
        <dbReference type="ARBA" id="ARBA00007381"/>
    </source>
</evidence>
<protein>
    <submittedName>
        <fullName evidence="4">Heat shock 70 kDa protein cognate 1</fullName>
    </submittedName>
</protein>
<evidence type="ECO:0000256" key="3">
    <source>
        <dbReference type="ARBA" id="ARBA00022840"/>
    </source>
</evidence>
<dbReference type="Proteomes" id="UP000094527">
    <property type="component" value="Unassembled WGS sequence"/>
</dbReference>
<dbReference type="Gene3D" id="3.30.420.40">
    <property type="match status" value="3"/>
</dbReference>
<dbReference type="PANTHER" id="PTHR19375">
    <property type="entry name" value="HEAT SHOCK PROTEIN 70KDA"/>
    <property type="match status" value="1"/>
</dbReference>
<dbReference type="STRING" id="48709.A0A1D2MJK3"/>
<dbReference type="GO" id="GO:0005524">
    <property type="term" value="F:ATP binding"/>
    <property type="evidence" value="ECO:0007669"/>
    <property type="project" value="UniProtKB-KW"/>
</dbReference>